<evidence type="ECO:0000256" key="8">
    <source>
        <dbReference type="ARBA" id="ARBA00022868"/>
    </source>
</evidence>
<dbReference type="InterPro" id="IPR001007">
    <property type="entry name" value="VWF_dom"/>
</dbReference>
<evidence type="ECO:0000259" key="18">
    <source>
        <dbReference type="PROSITE" id="PS51323"/>
    </source>
</evidence>
<dbReference type="AlphaFoldDB" id="A0A9D3MZS5"/>
<comment type="caution">
    <text evidence="19">The sequence shown here is derived from an EMBL/GenBank/DDBJ whole genome shotgun (WGS) entry which is preliminary data.</text>
</comment>
<dbReference type="GO" id="GO:0005615">
    <property type="term" value="C:extracellular space"/>
    <property type="evidence" value="ECO:0007669"/>
    <property type="project" value="TreeGrafter"/>
</dbReference>
<feature type="domain" description="VWFC" evidence="17">
    <location>
        <begin position="87"/>
        <end position="153"/>
    </location>
</feature>
<organism evidence="19 20">
    <name type="scientific">Anguilla anguilla</name>
    <name type="common">European freshwater eel</name>
    <name type="synonym">Muraena anguilla</name>
    <dbReference type="NCBI Taxonomy" id="7936"/>
    <lineage>
        <taxon>Eukaryota</taxon>
        <taxon>Metazoa</taxon>
        <taxon>Chordata</taxon>
        <taxon>Craniata</taxon>
        <taxon>Vertebrata</taxon>
        <taxon>Euteleostomi</taxon>
        <taxon>Actinopterygii</taxon>
        <taxon>Neopterygii</taxon>
        <taxon>Teleostei</taxon>
        <taxon>Anguilliformes</taxon>
        <taxon>Anguillidae</taxon>
        <taxon>Anguilla</taxon>
    </lineage>
</organism>
<reference evidence="19" key="1">
    <citation type="submission" date="2021-01" db="EMBL/GenBank/DDBJ databases">
        <title>A chromosome-scale assembly of European eel, Anguilla anguilla.</title>
        <authorList>
            <person name="Henkel C."/>
            <person name="Jong-Raadsen S.A."/>
            <person name="Dufour S."/>
            <person name="Weltzien F.-A."/>
            <person name="Palstra A.P."/>
            <person name="Pelster B."/>
            <person name="Spaink H.P."/>
            <person name="Van Den Thillart G.E."/>
            <person name="Jansen H."/>
            <person name="Zahm M."/>
            <person name="Klopp C."/>
            <person name="Cedric C."/>
            <person name="Louis A."/>
            <person name="Berthelot C."/>
            <person name="Parey E."/>
            <person name="Roest Crollius H."/>
            <person name="Montfort J."/>
            <person name="Robinson-Rechavi M."/>
            <person name="Bucao C."/>
            <person name="Bouchez O."/>
            <person name="Gislard M."/>
            <person name="Lluch J."/>
            <person name="Milhes M."/>
            <person name="Lampietro C."/>
            <person name="Lopez Roques C."/>
            <person name="Donnadieu C."/>
            <person name="Braasch I."/>
            <person name="Desvignes T."/>
            <person name="Postlethwait J."/>
            <person name="Bobe J."/>
            <person name="Guiguen Y."/>
            <person name="Dirks R."/>
        </authorList>
    </citation>
    <scope>NUCLEOTIDE SEQUENCE</scope>
    <source>
        <strain evidence="19">Tag_6206</strain>
        <tissue evidence="19">Liver</tissue>
    </source>
</reference>
<evidence type="ECO:0000256" key="16">
    <source>
        <dbReference type="SAM" id="SignalP"/>
    </source>
</evidence>
<keyword evidence="20" id="KW-1185">Reference proteome</keyword>
<dbReference type="PANTHER" id="PTHR11348:SF23">
    <property type="entry name" value="CELLULAR COMMUNICATION NETWORK FACTOR 2B"/>
    <property type="match status" value="1"/>
</dbReference>
<evidence type="ECO:0000256" key="10">
    <source>
        <dbReference type="ARBA" id="ARBA00023030"/>
    </source>
</evidence>
<dbReference type="FunFam" id="2.20.100.10:FF:000046">
    <property type="entry name" value="Cellular communication network factor 4"/>
    <property type="match status" value="1"/>
</dbReference>
<sequence>MSAIILTNTGLLLLVFCAAVAQDCSQPCNCPTEAAPCPVGTSLVLDGCGCCKVCARQMGEPCSLWEPCDHHKDLYCDYTALSDSTPAICMVGRGGRLTRGVVYQLGGTSCICMSGEIGCVPTCPSDVRLPSPQCPAPRRITIPGQCCEEWACDSAPQGLPFQAVMAGMSRKTYREADYRAGPESAQDNCIVQTTTWSDCSTSCGMGISTRVTNDNQHCQLEKQNRFCLIRPCHDHQESAIRTSVTAEVEFRCPEGDIRRKMMFIRTCSCHLDCPRDNDIFHSTHLRPMSGDYDINM</sequence>
<comment type="similarity">
    <text evidence="4">Belongs to the CCN family.</text>
</comment>
<comment type="subcellular location">
    <subcellularLocation>
        <location evidence="2">Cell junction</location>
        <location evidence="2">Gap junction</location>
    </subcellularLocation>
    <subcellularLocation>
        <location evidence="1">Cytoplasm</location>
    </subcellularLocation>
    <subcellularLocation>
        <location evidence="3">Secreted</location>
    </subcellularLocation>
</comment>
<dbReference type="PANTHER" id="PTHR11348">
    <property type="entry name" value="CONNECTIVE TISSUE GROWTH FACTOR-RELATED"/>
    <property type="match status" value="1"/>
</dbReference>
<keyword evidence="5" id="KW-0963">Cytoplasm</keyword>
<dbReference type="InterPro" id="IPR043973">
    <property type="entry name" value="TSP1_CCN"/>
</dbReference>
<evidence type="ECO:0000256" key="11">
    <source>
        <dbReference type="ARBA" id="ARBA00023157"/>
    </source>
</evidence>
<dbReference type="GO" id="GO:0005178">
    <property type="term" value="F:integrin binding"/>
    <property type="evidence" value="ECO:0007669"/>
    <property type="project" value="TreeGrafter"/>
</dbReference>
<evidence type="ECO:0000313" key="20">
    <source>
        <dbReference type="Proteomes" id="UP001044222"/>
    </source>
</evidence>
<evidence type="ECO:0000256" key="2">
    <source>
        <dbReference type="ARBA" id="ARBA00004610"/>
    </source>
</evidence>
<dbReference type="PROSITE" id="PS50184">
    <property type="entry name" value="VWFC_2"/>
    <property type="match status" value="1"/>
</dbReference>
<feature type="chain" id="PRO_5039731555" description="CCN family member 3" evidence="16">
    <location>
        <begin position="22"/>
        <end position="296"/>
    </location>
</feature>
<evidence type="ECO:0000256" key="1">
    <source>
        <dbReference type="ARBA" id="ARBA00004496"/>
    </source>
</evidence>
<dbReference type="SMART" id="SM00214">
    <property type="entry name" value="VWC"/>
    <property type="match status" value="1"/>
</dbReference>
<evidence type="ECO:0000256" key="12">
    <source>
        <dbReference type="ARBA" id="ARBA00023180"/>
    </source>
</evidence>
<name>A0A9D3MZS5_ANGAN</name>
<dbReference type="PROSITE" id="PS00222">
    <property type="entry name" value="IGFBP_N_1"/>
    <property type="match status" value="1"/>
</dbReference>
<proteinExistence type="inferred from homology"/>
<evidence type="ECO:0000256" key="3">
    <source>
        <dbReference type="ARBA" id="ARBA00004613"/>
    </source>
</evidence>
<evidence type="ECO:0000256" key="15">
    <source>
        <dbReference type="ARBA" id="ARBA00077787"/>
    </source>
</evidence>
<evidence type="ECO:0000256" key="13">
    <source>
        <dbReference type="ARBA" id="ARBA00039944"/>
    </source>
</evidence>
<evidence type="ECO:0000259" key="17">
    <source>
        <dbReference type="PROSITE" id="PS50184"/>
    </source>
</evidence>
<dbReference type="InterPro" id="IPR017891">
    <property type="entry name" value="Insulin_GF-bd_Cys-rich_CS"/>
</dbReference>
<dbReference type="SUPFAM" id="SSF57184">
    <property type="entry name" value="Growth factor receptor domain"/>
    <property type="match status" value="1"/>
</dbReference>
<keyword evidence="8" id="KW-0303">Gap junction</keyword>
<dbReference type="GO" id="GO:0007155">
    <property type="term" value="P:cell adhesion"/>
    <property type="evidence" value="ECO:0007669"/>
    <property type="project" value="TreeGrafter"/>
</dbReference>
<dbReference type="InterPro" id="IPR036383">
    <property type="entry name" value="TSP1_rpt_sf"/>
</dbReference>
<dbReference type="Pfam" id="PF19035">
    <property type="entry name" value="TSP1_CCN"/>
    <property type="match status" value="1"/>
</dbReference>
<accession>A0A9D3MZS5</accession>
<dbReference type="SUPFAM" id="SSF82895">
    <property type="entry name" value="TSP-1 type 1 repeat"/>
    <property type="match status" value="1"/>
</dbReference>
<evidence type="ECO:0000256" key="14">
    <source>
        <dbReference type="ARBA" id="ARBA00042352"/>
    </source>
</evidence>
<evidence type="ECO:0000256" key="9">
    <source>
        <dbReference type="ARBA" id="ARBA00022949"/>
    </source>
</evidence>
<dbReference type="GO" id="GO:0005737">
    <property type="term" value="C:cytoplasm"/>
    <property type="evidence" value="ECO:0007669"/>
    <property type="project" value="UniProtKB-SubCell"/>
</dbReference>
<dbReference type="InterPro" id="IPR009030">
    <property type="entry name" value="Growth_fac_rcpt_cys_sf"/>
</dbReference>
<dbReference type="GO" id="GO:0045597">
    <property type="term" value="P:positive regulation of cell differentiation"/>
    <property type="evidence" value="ECO:0007669"/>
    <property type="project" value="TreeGrafter"/>
</dbReference>
<feature type="signal peptide" evidence="16">
    <location>
        <begin position="1"/>
        <end position="21"/>
    </location>
</feature>
<dbReference type="SMART" id="SM00209">
    <property type="entry name" value="TSP1"/>
    <property type="match status" value="1"/>
</dbReference>
<dbReference type="InterPro" id="IPR000884">
    <property type="entry name" value="TSP1_rpt"/>
</dbReference>
<dbReference type="GO" id="GO:0005921">
    <property type="term" value="C:gap junction"/>
    <property type="evidence" value="ECO:0007669"/>
    <property type="project" value="UniProtKB-SubCell"/>
</dbReference>
<dbReference type="GO" id="GO:0031012">
    <property type="term" value="C:extracellular matrix"/>
    <property type="evidence" value="ECO:0007669"/>
    <property type="project" value="TreeGrafter"/>
</dbReference>
<evidence type="ECO:0000256" key="7">
    <source>
        <dbReference type="ARBA" id="ARBA00022729"/>
    </source>
</evidence>
<keyword evidence="11" id="KW-1015">Disulfide bond</keyword>
<keyword evidence="12" id="KW-0325">Glycoprotein</keyword>
<dbReference type="SMART" id="SM00121">
    <property type="entry name" value="IB"/>
    <property type="match status" value="1"/>
</dbReference>
<evidence type="ECO:0000256" key="4">
    <source>
        <dbReference type="ARBA" id="ARBA00008125"/>
    </source>
</evidence>
<dbReference type="PROSITE" id="PS50092">
    <property type="entry name" value="TSP1"/>
    <property type="match status" value="1"/>
</dbReference>
<gene>
    <name evidence="19" type="ORF">ANANG_G00026570</name>
</gene>
<evidence type="ECO:0000256" key="5">
    <source>
        <dbReference type="ARBA" id="ARBA00022490"/>
    </source>
</evidence>
<keyword evidence="7 16" id="KW-0732">Signal</keyword>
<keyword evidence="9" id="KW-0965">Cell junction</keyword>
<keyword evidence="6" id="KW-0964">Secreted</keyword>
<dbReference type="GO" id="GO:0051239">
    <property type="term" value="P:regulation of multicellular organismal process"/>
    <property type="evidence" value="ECO:0007669"/>
    <property type="project" value="UniProtKB-ARBA"/>
</dbReference>
<dbReference type="Proteomes" id="UP001044222">
    <property type="component" value="Unassembled WGS sequence"/>
</dbReference>
<dbReference type="Pfam" id="PF00219">
    <property type="entry name" value="IGFBP"/>
    <property type="match status" value="1"/>
</dbReference>
<dbReference type="Gene3D" id="2.20.100.10">
    <property type="entry name" value="Thrombospondin type-1 (TSP1) repeat"/>
    <property type="match status" value="1"/>
</dbReference>
<protein>
    <recommendedName>
        <fullName evidence="13">CCN family member 3</fullName>
    </recommendedName>
    <alternativeName>
        <fullName evidence="14">Cellular communication network factor 3</fullName>
    </alternativeName>
    <alternativeName>
        <fullName evidence="15">Protein NOV homolog</fullName>
    </alternativeName>
</protein>
<dbReference type="PROSITE" id="PS51323">
    <property type="entry name" value="IGFBP_N_2"/>
    <property type="match status" value="1"/>
</dbReference>
<evidence type="ECO:0000256" key="6">
    <source>
        <dbReference type="ARBA" id="ARBA00022525"/>
    </source>
</evidence>
<feature type="domain" description="IGFBP N-terminal" evidence="18">
    <location>
        <begin position="13"/>
        <end position="92"/>
    </location>
</feature>
<keyword evidence="10" id="KW-0339">Growth factor</keyword>
<dbReference type="InterPro" id="IPR000867">
    <property type="entry name" value="IGFBP-like"/>
</dbReference>
<dbReference type="GO" id="GO:0008083">
    <property type="term" value="F:growth factor activity"/>
    <property type="evidence" value="ECO:0007669"/>
    <property type="project" value="UniProtKB-KW"/>
</dbReference>
<dbReference type="EMBL" id="JAFIRN010000001">
    <property type="protein sequence ID" value="KAG5858106.1"/>
    <property type="molecule type" value="Genomic_DNA"/>
</dbReference>
<dbReference type="InterPro" id="IPR050941">
    <property type="entry name" value="CCN"/>
</dbReference>
<evidence type="ECO:0000313" key="19">
    <source>
        <dbReference type="EMBL" id="KAG5858106.1"/>
    </source>
</evidence>
<dbReference type="GO" id="GO:0008201">
    <property type="term" value="F:heparin binding"/>
    <property type="evidence" value="ECO:0007669"/>
    <property type="project" value="TreeGrafter"/>
</dbReference>